<evidence type="ECO:0000313" key="1">
    <source>
        <dbReference type="EMBL" id="MBB3186792.1"/>
    </source>
</evidence>
<organism evidence="1 2">
    <name type="scientific">Microbacter margulisiae</name>
    <dbReference type="NCBI Taxonomy" id="1350067"/>
    <lineage>
        <taxon>Bacteria</taxon>
        <taxon>Pseudomonadati</taxon>
        <taxon>Bacteroidota</taxon>
        <taxon>Bacteroidia</taxon>
        <taxon>Bacteroidales</taxon>
        <taxon>Porphyromonadaceae</taxon>
        <taxon>Microbacter</taxon>
    </lineage>
</organism>
<reference evidence="1 2" key="1">
    <citation type="submission" date="2020-08" db="EMBL/GenBank/DDBJ databases">
        <title>Genomic Encyclopedia of Type Strains, Phase IV (KMG-IV): sequencing the most valuable type-strain genomes for metagenomic binning, comparative biology and taxonomic classification.</title>
        <authorList>
            <person name="Goeker M."/>
        </authorList>
    </citation>
    <scope>NUCLEOTIDE SEQUENCE [LARGE SCALE GENOMIC DNA]</scope>
    <source>
        <strain evidence="1 2">DSM 27471</strain>
    </source>
</reference>
<gene>
    <name evidence="1" type="ORF">FHX64_000955</name>
</gene>
<protein>
    <recommendedName>
        <fullName evidence="3">SusD/RagB family nutrient-binding outer membrane lipoprotein</fullName>
    </recommendedName>
</protein>
<evidence type="ECO:0008006" key="3">
    <source>
        <dbReference type="Google" id="ProtNLM"/>
    </source>
</evidence>
<dbReference type="EMBL" id="JACHYB010000001">
    <property type="protein sequence ID" value="MBB3186792.1"/>
    <property type="molecule type" value="Genomic_DNA"/>
</dbReference>
<accession>A0A7W5DPN9</accession>
<comment type="caution">
    <text evidence="1">The sequence shown here is derived from an EMBL/GenBank/DDBJ whole genome shotgun (WGS) entry which is preliminary data.</text>
</comment>
<name>A0A7W5DPN9_9PORP</name>
<dbReference type="Pfam" id="PF12741">
    <property type="entry name" value="SusD-like"/>
    <property type="match status" value="2"/>
</dbReference>
<proteinExistence type="predicted"/>
<dbReference type="InterPro" id="IPR024302">
    <property type="entry name" value="SusD-like"/>
</dbReference>
<dbReference type="Proteomes" id="UP000544222">
    <property type="component" value="Unassembled WGS sequence"/>
</dbReference>
<dbReference type="AlphaFoldDB" id="A0A7W5DPN9"/>
<dbReference type="RefSeq" id="WP_183412635.1">
    <property type="nucleotide sequence ID" value="NZ_JACHYB010000001.1"/>
</dbReference>
<dbReference type="Gene3D" id="1.25.40.390">
    <property type="match status" value="2"/>
</dbReference>
<keyword evidence="2" id="KW-1185">Reference proteome</keyword>
<dbReference type="SUPFAM" id="SSF48452">
    <property type="entry name" value="TPR-like"/>
    <property type="match status" value="1"/>
</dbReference>
<sequence length="644" mass="72079">MKKYLRFQYLAAVIIFLVVAGCSDFEQINVNPMAANASQVKAEYFLNNAIVGAQQDPNIAERAFVLYWKVAAHQEGDEYGTQGITSDYNMDDWSSQYYSYVSGWLDNATNAITIGEAQIKAGTSDAWTNNVVQMARIWRAYLMTEAADLFGPLPLIGAFQGTNPQFNSVKDIYYYALSELDDATSKMDLTVTAKPSDAGLDKAYGFNCGEWVKYGDSMRLRLAMRLAQVDPAKAKAEFEAAAKLPLITQQSDIFQVVEDNGWDALTGVMTRQWDIQSLSETQFNIYFGLGGIPTSTLVDAAAQPHVKPANWMGIKYDKHLPYYTNDPSRGFSFDGLPYALDPRALKTFYIPGDFQSPTFCNYPTWGNYAEDTVGLLYPIAGVNTDTIHVDRAFTWNGTTSGEWGDLNKYNNSNFYSYPGTCPGLAMQYRNGTSHRVFFQPAETYFLLAEGALYGWNAGIDAKTAYEDGVQASFDYFGLGSAATYLASNDYNRDGTCVNWDNTTEPPATVQMQCMNGYTHQIESYTFTYPANNLYMNGTVHNDHLTKIITQKYISEMPWLPLEAWNDQRRLGLPFFENVDVEKPIVTLPNLTQSNYMTSSIKNFPQRIKYPSSLATSNPTGYQDAIKLLSGPDAVSTPLWWAKQQ</sequence>
<evidence type="ECO:0000313" key="2">
    <source>
        <dbReference type="Proteomes" id="UP000544222"/>
    </source>
</evidence>
<dbReference type="PROSITE" id="PS51257">
    <property type="entry name" value="PROKAR_LIPOPROTEIN"/>
    <property type="match status" value="1"/>
</dbReference>
<dbReference type="InterPro" id="IPR011990">
    <property type="entry name" value="TPR-like_helical_dom_sf"/>
</dbReference>